<keyword evidence="3" id="KW-0808">Transferase</keyword>
<dbReference type="STRING" id="28573.A0A0U1LM29"/>
<feature type="compositionally biased region" description="Low complexity" evidence="1">
    <location>
        <begin position="122"/>
        <end position="135"/>
    </location>
</feature>
<feature type="domain" description="N-acetyltransferase" evidence="2">
    <location>
        <begin position="183"/>
        <end position="244"/>
    </location>
</feature>
<dbReference type="GO" id="GO:0016747">
    <property type="term" value="F:acyltransferase activity, transferring groups other than amino-acyl groups"/>
    <property type="evidence" value="ECO:0007669"/>
    <property type="project" value="InterPro"/>
</dbReference>
<dbReference type="PANTHER" id="PTHR43328">
    <property type="entry name" value="ACETYLTRANSFERASE-RELATED"/>
    <property type="match status" value="1"/>
</dbReference>
<dbReference type="Pfam" id="PF13302">
    <property type="entry name" value="Acetyltransf_3"/>
    <property type="match status" value="1"/>
</dbReference>
<evidence type="ECO:0000313" key="4">
    <source>
        <dbReference type="Proteomes" id="UP000054383"/>
    </source>
</evidence>
<sequence>MIQHDPITKEPYIRLPAPLSHIILTPPRLEEDITNNNNNNNNNNEAGNPPTGDLSAAITALNDPRVFLWLEGPPYPYLADHASSFIRRSHAECQRILRSAEQEQEQGKWADGCPFTDIRDTSLPSPSPSSGPVESGDAKSIAQASKIGDFKVVRYPFYELARGSDEQRDARLRNEALTAGDEAIEWSVGFWLAPSHHRQGIMSAALQSIISEWAIPRMNAWTIGACTFVENTGSKKTLEKCGFVFQETIIQGSAELPEAKGGGRRDLHVLKWRRNI</sequence>
<protein>
    <submittedName>
        <fullName evidence="3">Acetyltransferase, GNAT family family</fullName>
    </submittedName>
</protein>
<dbReference type="OrthoDB" id="630895at2759"/>
<dbReference type="AlphaFoldDB" id="A0A0U1LM29"/>
<evidence type="ECO:0000259" key="2">
    <source>
        <dbReference type="Pfam" id="PF13302"/>
    </source>
</evidence>
<feature type="region of interest" description="Disordered" evidence="1">
    <location>
        <begin position="100"/>
        <end position="138"/>
    </location>
</feature>
<evidence type="ECO:0000256" key="1">
    <source>
        <dbReference type="SAM" id="MobiDB-lite"/>
    </source>
</evidence>
<keyword evidence="4" id="KW-1185">Reference proteome</keyword>
<dbReference type="InterPro" id="IPR016181">
    <property type="entry name" value="Acyl_CoA_acyltransferase"/>
</dbReference>
<gene>
    <name evidence="3" type="ORF">PISL3812_01425</name>
</gene>
<accession>A0A0U1LM29</accession>
<name>A0A0U1LM29_TALIS</name>
<dbReference type="PANTHER" id="PTHR43328:SF1">
    <property type="entry name" value="N-ACETYLTRANSFERASE DOMAIN-CONTAINING PROTEIN"/>
    <property type="match status" value="1"/>
</dbReference>
<dbReference type="SUPFAM" id="SSF55729">
    <property type="entry name" value="Acyl-CoA N-acyltransferases (Nat)"/>
    <property type="match status" value="1"/>
</dbReference>
<organism evidence="3 4">
    <name type="scientific">Talaromyces islandicus</name>
    <name type="common">Penicillium islandicum</name>
    <dbReference type="NCBI Taxonomy" id="28573"/>
    <lineage>
        <taxon>Eukaryota</taxon>
        <taxon>Fungi</taxon>
        <taxon>Dikarya</taxon>
        <taxon>Ascomycota</taxon>
        <taxon>Pezizomycotina</taxon>
        <taxon>Eurotiomycetes</taxon>
        <taxon>Eurotiomycetidae</taxon>
        <taxon>Eurotiales</taxon>
        <taxon>Trichocomaceae</taxon>
        <taxon>Talaromyces</taxon>
        <taxon>Talaromyces sect. Islandici</taxon>
    </lineage>
</organism>
<dbReference type="Proteomes" id="UP000054383">
    <property type="component" value="Unassembled WGS sequence"/>
</dbReference>
<feature type="region of interest" description="Disordered" evidence="1">
    <location>
        <begin position="30"/>
        <end position="56"/>
    </location>
</feature>
<evidence type="ECO:0000313" key="3">
    <source>
        <dbReference type="EMBL" id="CRG84090.1"/>
    </source>
</evidence>
<dbReference type="EMBL" id="CVMT01000001">
    <property type="protein sequence ID" value="CRG84090.1"/>
    <property type="molecule type" value="Genomic_DNA"/>
</dbReference>
<proteinExistence type="predicted"/>
<reference evidence="3 4" key="1">
    <citation type="submission" date="2015-04" db="EMBL/GenBank/DDBJ databases">
        <authorList>
            <person name="Syromyatnikov M.Y."/>
            <person name="Popov V.N."/>
        </authorList>
    </citation>
    <scope>NUCLEOTIDE SEQUENCE [LARGE SCALE GENOMIC DNA]</scope>
    <source>
        <strain evidence="3">WF-38-12</strain>
    </source>
</reference>
<dbReference type="OMA" id="RMNLHLL"/>
<dbReference type="InterPro" id="IPR000182">
    <property type="entry name" value="GNAT_dom"/>
</dbReference>
<dbReference type="Gene3D" id="3.40.630.30">
    <property type="match status" value="1"/>
</dbReference>
<feature type="compositionally biased region" description="Low complexity" evidence="1">
    <location>
        <begin position="35"/>
        <end position="44"/>
    </location>
</feature>